<evidence type="ECO:0000313" key="8">
    <source>
        <dbReference type="Proteomes" id="UP000050794"/>
    </source>
</evidence>
<evidence type="ECO:0000313" key="9">
    <source>
        <dbReference type="WBParaSite" id="TCNE_0001984901-mRNA-1"/>
    </source>
</evidence>
<keyword evidence="5" id="KW-0067">ATP-binding</keyword>
<feature type="domain" description="Peptidase M41" evidence="7">
    <location>
        <begin position="66"/>
        <end position="124"/>
    </location>
</feature>
<dbReference type="WBParaSite" id="TCNE_0001984901-mRNA-1">
    <property type="protein sequence ID" value="TCNE_0001984901-mRNA-1"/>
    <property type="gene ID" value="TCNE_0001984901"/>
</dbReference>
<dbReference type="GO" id="GO:0004176">
    <property type="term" value="F:ATP-dependent peptidase activity"/>
    <property type="evidence" value="ECO:0007669"/>
    <property type="project" value="InterPro"/>
</dbReference>
<protein>
    <submittedName>
        <fullName evidence="9">Peptidase_M41 domain-containing protein</fullName>
    </submittedName>
</protein>
<dbReference type="Pfam" id="PF01434">
    <property type="entry name" value="Peptidase_M41"/>
    <property type="match status" value="1"/>
</dbReference>
<keyword evidence="6" id="KW-0645">Protease</keyword>
<proteinExistence type="predicted"/>
<dbReference type="AlphaFoldDB" id="A0A183VGH5"/>
<evidence type="ECO:0000256" key="3">
    <source>
        <dbReference type="ARBA" id="ARBA00022741"/>
    </source>
</evidence>
<evidence type="ECO:0000256" key="6">
    <source>
        <dbReference type="ARBA" id="ARBA00023049"/>
    </source>
</evidence>
<reference evidence="9" key="1">
    <citation type="submission" date="2016-06" db="UniProtKB">
        <authorList>
            <consortium name="WormBaseParasite"/>
        </authorList>
    </citation>
    <scope>IDENTIFICATION</scope>
</reference>
<dbReference type="InterPro" id="IPR050928">
    <property type="entry name" value="ATP-dep_Zn_Metalloprotease"/>
</dbReference>
<comment type="cofactor">
    <cofactor evidence="1">
        <name>Zn(2+)</name>
        <dbReference type="ChEBI" id="CHEBI:29105"/>
    </cofactor>
</comment>
<keyword evidence="2" id="KW-0479">Metal-binding</keyword>
<dbReference type="GO" id="GO:0005745">
    <property type="term" value="C:m-AAA complex"/>
    <property type="evidence" value="ECO:0007669"/>
    <property type="project" value="TreeGrafter"/>
</dbReference>
<keyword evidence="4" id="KW-0862">Zinc</keyword>
<dbReference type="PANTHER" id="PTHR43655">
    <property type="entry name" value="ATP-DEPENDENT PROTEASE"/>
    <property type="match status" value="1"/>
</dbReference>
<dbReference type="GO" id="GO:0034982">
    <property type="term" value="P:mitochondrial protein processing"/>
    <property type="evidence" value="ECO:0007669"/>
    <property type="project" value="TreeGrafter"/>
</dbReference>
<sequence length="126" mass="14323">LKLILRGAYEEHMSRRNMRRILPVTVHKPKHVAMKYTEMDRGVSRYVISAASVATESSAEKRSRTLIEEEREIVAYHGSGYALVGWLLEHTDALLKVSIIPRTSAALGFAQISPRERKLFTKEEVS</sequence>
<dbReference type="InterPro" id="IPR037219">
    <property type="entry name" value="Peptidase_M41-like"/>
</dbReference>
<dbReference type="GO" id="GO:0046872">
    <property type="term" value="F:metal ion binding"/>
    <property type="evidence" value="ECO:0007669"/>
    <property type="project" value="UniProtKB-KW"/>
</dbReference>
<keyword evidence="6" id="KW-0378">Hydrolase</keyword>
<dbReference type="Proteomes" id="UP000050794">
    <property type="component" value="Unassembled WGS sequence"/>
</dbReference>
<evidence type="ECO:0000256" key="5">
    <source>
        <dbReference type="ARBA" id="ARBA00022840"/>
    </source>
</evidence>
<dbReference type="GO" id="GO:0005524">
    <property type="term" value="F:ATP binding"/>
    <property type="evidence" value="ECO:0007669"/>
    <property type="project" value="UniProtKB-KW"/>
</dbReference>
<evidence type="ECO:0000259" key="7">
    <source>
        <dbReference type="Pfam" id="PF01434"/>
    </source>
</evidence>
<evidence type="ECO:0000256" key="1">
    <source>
        <dbReference type="ARBA" id="ARBA00001947"/>
    </source>
</evidence>
<evidence type="ECO:0000256" key="2">
    <source>
        <dbReference type="ARBA" id="ARBA00022723"/>
    </source>
</evidence>
<keyword evidence="6" id="KW-0482">Metalloprotease</keyword>
<evidence type="ECO:0000256" key="4">
    <source>
        <dbReference type="ARBA" id="ARBA00022833"/>
    </source>
</evidence>
<name>A0A183VGH5_TOXCA</name>
<dbReference type="GO" id="GO:0004222">
    <property type="term" value="F:metalloendopeptidase activity"/>
    <property type="evidence" value="ECO:0007669"/>
    <property type="project" value="InterPro"/>
</dbReference>
<dbReference type="InterPro" id="IPR000642">
    <property type="entry name" value="Peptidase_M41"/>
</dbReference>
<dbReference type="PANTHER" id="PTHR43655:SF8">
    <property type="entry name" value="PARAPLEGIN"/>
    <property type="match status" value="1"/>
</dbReference>
<keyword evidence="3" id="KW-0547">Nucleotide-binding</keyword>
<organism evidence="8 9">
    <name type="scientific">Toxocara canis</name>
    <name type="common">Canine roundworm</name>
    <dbReference type="NCBI Taxonomy" id="6265"/>
    <lineage>
        <taxon>Eukaryota</taxon>
        <taxon>Metazoa</taxon>
        <taxon>Ecdysozoa</taxon>
        <taxon>Nematoda</taxon>
        <taxon>Chromadorea</taxon>
        <taxon>Rhabditida</taxon>
        <taxon>Spirurina</taxon>
        <taxon>Ascaridomorpha</taxon>
        <taxon>Ascaridoidea</taxon>
        <taxon>Toxocaridae</taxon>
        <taxon>Toxocara</taxon>
    </lineage>
</organism>
<dbReference type="SUPFAM" id="SSF140990">
    <property type="entry name" value="FtsH protease domain-like"/>
    <property type="match status" value="1"/>
</dbReference>
<accession>A0A183VGH5</accession>
<keyword evidence="8" id="KW-1185">Reference proteome</keyword>
<dbReference type="Gene3D" id="1.20.58.760">
    <property type="entry name" value="Peptidase M41"/>
    <property type="match status" value="1"/>
</dbReference>